<accession>A0A9Q0N5Q4</accession>
<gene>
    <name evidence="1" type="ORF">Bhyg_08995</name>
</gene>
<dbReference type="AlphaFoldDB" id="A0A9Q0N5Q4"/>
<evidence type="ECO:0000313" key="2">
    <source>
        <dbReference type="Proteomes" id="UP001151699"/>
    </source>
</evidence>
<comment type="caution">
    <text evidence="1">The sequence shown here is derived from an EMBL/GenBank/DDBJ whole genome shotgun (WGS) entry which is preliminary data.</text>
</comment>
<sequence>MKANKYRRVGGTVATDGDPQPFVVQRSCRVATNFLEEDFFLLD</sequence>
<reference evidence="1" key="1">
    <citation type="submission" date="2022-07" db="EMBL/GenBank/DDBJ databases">
        <authorList>
            <person name="Trinca V."/>
            <person name="Uliana J.V.C."/>
            <person name="Torres T.T."/>
            <person name="Ward R.J."/>
            <person name="Monesi N."/>
        </authorList>
    </citation>
    <scope>NUCLEOTIDE SEQUENCE</scope>
    <source>
        <strain evidence="1">HSMRA1968</strain>
        <tissue evidence="1">Whole embryos</tissue>
    </source>
</reference>
<keyword evidence="2" id="KW-1185">Reference proteome</keyword>
<dbReference type="EMBL" id="WJQU01000002">
    <property type="protein sequence ID" value="KAJ6644029.1"/>
    <property type="molecule type" value="Genomic_DNA"/>
</dbReference>
<protein>
    <submittedName>
        <fullName evidence="1">Uncharacterized protein</fullName>
    </submittedName>
</protein>
<organism evidence="1 2">
    <name type="scientific">Pseudolycoriella hygida</name>
    <dbReference type="NCBI Taxonomy" id="35572"/>
    <lineage>
        <taxon>Eukaryota</taxon>
        <taxon>Metazoa</taxon>
        <taxon>Ecdysozoa</taxon>
        <taxon>Arthropoda</taxon>
        <taxon>Hexapoda</taxon>
        <taxon>Insecta</taxon>
        <taxon>Pterygota</taxon>
        <taxon>Neoptera</taxon>
        <taxon>Endopterygota</taxon>
        <taxon>Diptera</taxon>
        <taxon>Nematocera</taxon>
        <taxon>Sciaroidea</taxon>
        <taxon>Sciaridae</taxon>
        <taxon>Pseudolycoriella</taxon>
    </lineage>
</organism>
<evidence type="ECO:0000313" key="1">
    <source>
        <dbReference type="EMBL" id="KAJ6644029.1"/>
    </source>
</evidence>
<dbReference type="Proteomes" id="UP001151699">
    <property type="component" value="Chromosome B"/>
</dbReference>
<name>A0A9Q0N5Q4_9DIPT</name>
<proteinExistence type="predicted"/>